<name>A0A941BKX3_9BURK</name>
<organism evidence="1 2">
    <name type="scientific">Ideonella aquatica</name>
    <dbReference type="NCBI Taxonomy" id="2824119"/>
    <lineage>
        <taxon>Bacteria</taxon>
        <taxon>Pseudomonadati</taxon>
        <taxon>Pseudomonadota</taxon>
        <taxon>Betaproteobacteria</taxon>
        <taxon>Burkholderiales</taxon>
        <taxon>Sphaerotilaceae</taxon>
        <taxon>Ideonella</taxon>
    </lineage>
</organism>
<gene>
    <name evidence="1" type="ORF">KAK06_15490</name>
</gene>
<reference evidence="1" key="1">
    <citation type="submission" date="2021-04" db="EMBL/GenBank/DDBJ databases">
        <title>The genome sequence of Ideonella sp. 4Y11.</title>
        <authorList>
            <person name="Liu Y."/>
        </authorList>
    </citation>
    <scope>NUCLEOTIDE SEQUENCE</scope>
    <source>
        <strain evidence="1">4Y11</strain>
    </source>
</reference>
<dbReference type="AlphaFoldDB" id="A0A941BKX3"/>
<evidence type="ECO:0000313" key="1">
    <source>
        <dbReference type="EMBL" id="MBQ0960358.1"/>
    </source>
</evidence>
<proteinExistence type="predicted"/>
<evidence type="ECO:0008006" key="3">
    <source>
        <dbReference type="Google" id="ProtNLM"/>
    </source>
</evidence>
<dbReference type="Proteomes" id="UP000678374">
    <property type="component" value="Unassembled WGS sequence"/>
</dbReference>
<protein>
    <recommendedName>
        <fullName evidence="3">TIR domain-containing protein</fullName>
    </recommendedName>
</protein>
<dbReference type="RefSeq" id="WP_210803028.1">
    <property type="nucleotide sequence ID" value="NZ_JAGQDE010000013.1"/>
</dbReference>
<sequence length="509" mass="54986">MDSFDRDDGFAHDLALLHAPQDLRAAQALAQALAAQGATLAWRPGQPPEGGRLDDELARTRWVLLLWSAAVAELPEQVDRARLALQRHALMPLRLDPTALPPGLERVPVVALSGWQGDTAEPVFTGLMRALMPLVLPPRSPAGPPAVAAPAAEPRRWWQVWRRDPEPAPDLRGSLRQALGPPEEPFERTVPLIRPPLAGLPEAVAEPALRRSDLAPPRDDGLPVWVGAAAPRHAAPGQHFAVRLGLFTEPMRERMLAVLAHLADEAELAPRPDAPASVWLAGAPITIAIDGGPDLVVSPPLRRLSWNGQSDLASFNVSVNPGTPMGPQTLHLQVLLAGLPLAYLSLPLRIERANMATALAVPVVELPRPLPRSLWVAVATADAATVAERVSQALAQAPGLRLRAGDAMHTVAERERAMAACDAMLLCWSLAAVTDAEVIRMLRHGWSRLGPEAVLPMPLADPEAVWPPQEFSEGQWLERYRMAWAALAPPLELQLADEPETEVGPLSRR</sequence>
<accession>A0A941BKX3</accession>
<evidence type="ECO:0000313" key="2">
    <source>
        <dbReference type="Proteomes" id="UP000678374"/>
    </source>
</evidence>
<dbReference type="EMBL" id="JAGQDE010000013">
    <property type="protein sequence ID" value="MBQ0960358.1"/>
    <property type="molecule type" value="Genomic_DNA"/>
</dbReference>
<keyword evidence="2" id="KW-1185">Reference proteome</keyword>
<comment type="caution">
    <text evidence="1">The sequence shown here is derived from an EMBL/GenBank/DDBJ whole genome shotgun (WGS) entry which is preliminary data.</text>
</comment>